<evidence type="ECO:0000259" key="3">
    <source>
        <dbReference type="PROSITE" id="PS50943"/>
    </source>
</evidence>
<dbReference type="PANTHER" id="PTHR46558:SF13">
    <property type="entry name" value="HTH-TYPE TRANSCRIPTIONAL REGULATOR IMMR"/>
    <property type="match status" value="1"/>
</dbReference>
<dbReference type="KEGG" id="ljn:T285_01295"/>
<dbReference type="SMART" id="SM00530">
    <property type="entry name" value="HTH_XRE"/>
    <property type="match status" value="1"/>
</dbReference>
<accession>A0A7D9N4P0</accession>
<organism evidence="4 5">
    <name type="scientific">Lactobacillus johnsonii N6.2</name>
    <dbReference type="NCBI Taxonomy" id="1408186"/>
    <lineage>
        <taxon>Bacteria</taxon>
        <taxon>Bacillati</taxon>
        <taxon>Bacillota</taxon>
        <taxon>Bacilli</taxon>
        <taxon>Lactobacillales</taxon>
        <taxon>Lactobacillaceae</taxon>
        <taxon>Lactobacillus</taxon>
    </lineage>
</organism>
<keyword evidence="2" id="KW-1133">Transmembrane helix</keyword>
<dbReference type="CDD" id="cd00093">
    <property type="entry name" value="HTH_XRE"/>
    <property type="match status" value="1"/>
</dbReference>
<evidence type="ECO:0000313" key="4">
    <source>
        <dbReference type="EMBL" id="AHA96742.1"/>
    </source>
</evidence>
<proteinExistence type="predicted"/>
<dbReference type="InterPro" id="IPR010982">
    <property type="entry name" value="Lambda_DNA-bd_dom_sf"/>
</dbReference>
<dbReference type="Gene3D" id="1.10.260.40">
    <property type="entry name" value="lambda repressor-like DNA-binding domains"/>
    <property type="match status" value="1"/>
</dbReference>
<dbReference type="EMBL" id="CP006811">
    <property type="protein sequence ID" value="AHA96742.1"/>
    <property type="molecule type" value="Genomic_DNA"/>
</dbReference>
<feature type="transmembrane region" description="Helical" evidence="2">
    <location>
        <begin position="153"/>
        <end position="179"/>
    </location>
</feature>
<sequence>MIFNKLKSINKERTIHMRLGQKITELRKKNNLSQEGLAEKMNVSRQAVSKWESDQSIPDIEKIVNLSELFGVTTDYLLKSGAPSFEIKTADIPVEDPLPILPDELVQKYLSTAKKSSQFRALAIALAIFSPACISFCSALSGFPIGVSDKMQLIISLIGFAATIVVLAISFGLLVYSFLIMREFKNLNNQNFNLMEEKKRLKSTIQSFHHTNDKYLVLSCILAVLAIVGPVMSGLSNSNGTVSLIAWGITFSIFSGAIYFFISYVSQLRYLSLLVKYRKHLPSNLHKLFVYGSWIYIFCILGIDYIVSRFIEPAFSSTNVFYLGIIIYCLFTYFFIKEKAE</sequence>
<dbReference type="PANTHER" id="PTHR46558">
    <property type="entry name" value="TRACRIPTIONAL REGULATORY PROTEIN-RELATED-RELATED"/>
    <property type="match status" value="1"/>
</dbReference>
<keyword evidence="1 4" id="KW-0238">DNA-binding</keyword>
<feature type="domain" description="HTH cro/C1-type" evidence="3">
    <location>
        <begin position="23"/>
        <end position="77"/>
    </location>
</feature>
<evidence type="ECO:0000256" key="1">
    <source>
        <dbReference type="ARBA" id="ARBA00023125"/>
    </source>
</evidence>
<dbReference type="Proteomes" id="UP000018522">
    <property type="component" value="Chromosome"/>
</dbReference>
<dbReference type="SUPFAM" id="SSF47413">
    <property type="entry name" value="lambda repressor-like DNA-binding domains"/>
    <property type="match status" value="1"/>
</dbReference>
<keyword evidence="2" id="KW-0472">Membrane</keyword>
<dbReference type="InterPro" id="IPR001387">
    <property type="entry name" value="Cro/C1-type_HTH"/>
</dbReference>
<feature type="transmembrane region" description="Helical" evidence="2">
    <location>
        <begin position="244"/>
        <end position="267"/>
    </location>
</feature>
<dbReference type="PROSITE" id="PS50943">
    <property type="entry name" value="HTH_CROC1"/>
    <property type="match status" value="1"/>
</dbReference>
<protein>
    <submittedName>
        <fullName evidence="4">DNA-binding protein</fullName>
    </submittedName>
</protein>
<dbReference type="Pfam" id="PF01381">
    <property type="entry name" value="HTH_3"/>
    <property type="match status" value="1"/>
</dbReference>
<evidence type="ECO:0000313" key="5">
    <source>
        <dbReference type="Proteomes" id="UP000018522"/>
    </source>
</evidence>
<feature type="transmembrane region" description="Helical" evidence="2">
    <location>
        <begin position="288"/>
        <end position="307"/>
    </location>
</feature>
<dbReference type="GO" id="GO:0003677">
    <property type="term" value="F:DNA binding"/>
    <property type="evidence" value="ECO:0007669"/>
    <property type="project" value="UniProtKB-KW"/>
</dbReference>
<gene>
    <name evidence="4" type="ORF">T285_01295</name>
</gene>
<keyword evidence="2" id="KW-0812">Transmembrane</keyword>
<reference evidence="4 5" key="1">
    <citation type="journal article" date="2014" name="Genome Announc.">
        <title>Complete Genome Sequences of Lactobacillus johnsonii Strain N6.2 and Lactobacillus reuteri Strain TD1.</title>
        <authorList>
            <person name="Leonard M.T."/>
            <person name="Valladares R.B."/>
            <person name="Ardissone A."/>
            <person name="Gonzalez C.F."/>
            <person name="Lorca G.L."/>
            <person name="Triplett E.W."/>
        </authorList>
    </citation>
    <scope>NUCLEOTIDE SEQUENCE [LARGE SCALE GENOMIC DNA]</scope>
    <source>
        <strain evidence="4 5">N6.2</strain>
    </source>
</reference>
<dbReference type="AlphaFoldDB" id="A0A7D9N4P0"/>
<feature type="transmembrane region" description="Helical" evidence="2">
    <location>
        <begin position="215"/>
        <end position="232"/>
    </location>
</feature>
<evidence type="ECO:0000256" key="2">
    <source>
        <dbReference type="SAM" id="Phobius"/>
    </source>
</evidence>
<name>A0A7D9N4P0_LACJH</name>
<feature type="transmembrane region" description="Helical" evidence="2">
    <location>
        <begin position="319"/>
        <end position="336"/>
    </location>
</feature>
<feature type="transmembrane region" description="Helical" evidence="2">
    <location>
        <begin position="121"/>
        <end position="147"/>
    </location>
</feature>